<proteinExistence type="predicted"/>
<evidence type="ECO:0000313" key="2">
    <source>
        <dbReference type="EMBL" id="DAA02311.1"/>
    </source>
</evidence>
<organism evidence="2">
    <name type="scientific">Drosophila melanogaster</name>
    <name type="common">Fruit fly</name>
    <dbReference type="NCBI Taxonomy" id="7227"/>
    <lineage>
        <taxon>Eukaryota</taxon>
        <taxon>Metazoa</taxon>
        <taxon>Ecdysozoa</taxon>
        <taxon>Arthropoda</taxon>
        <taxon>Hexapoda</taxon>
        <taxon>Insecta</taxon>
        <taxon>Pterygota</taxon>
        <taxon>Neoptera</taxon>
        <taxon>Endopterygota</taxon>
        <taxon>Diptera</taxon>
        <taxon>Brachycera</taxon>
        <taxon>Muscomorpha</taxon>
        <taxon>Ephydroidea</taxon>
        <taxon>Drosophilidae</taxon>
        <taxon>Drosophila</taxon>
        <taxon>Sophophora</taxon>
    </lineage>
</organism>
<evidence type="ECO:0000256" key="1">
    <source>
        <dbReference type="SAM" id="MobiDB-lite"/>
    </source>
</evidence>
<sequence>MDCHALDPNPGIQRKMHDNETSASTSTSEAGQRGDDGWLLQTEEHNDVNWVNKRLESEGICGLRSQVGGRRWLDEWRINQAAAISHCRLHNTIILPTAGGYSHSTDASYIYIHIRICVSCVREQQENGGKIVASSTRTQTQIHASTR</sequence>
<protein>
    <submittedName>
        <fullName evidence="2">HDC03959</fullName>
    </submittedName>
</protein>
<name>Q6IH03_DROME</name>
<reference evidence="2" key="1">
    <citation type="journal article" date="2003" name="Genome Biol.">
        <title>An integrated gene annotation and transcriptional profiling approach towards the full gene content of the Drosophila genome.</title>
        <authorList>
            <person name="Hild M."/>
            <person name="Beckmann B."/>
            <person name="Haas S.A."/>
            <person name="Koch B."/>
            <person name="Solovyev V."/>
            <person name="Busold C."/>
            <person name="Fellenberg K."/>
            <person name="Boutros M."/>
            <person name="Vingron M."/>
            <person name="Sauer F."/>
            <person name="Hoheisel J.D."/>
            <person name="Paro R."/>
        </authorList>
    </citation>
    <scope>NUCLEOTIDE SEQUENCE</scope>
</reference>
<feature type="region of interest" description="Disordered" evidence="1">
    <location>
        <begin position="1"/>
        <end position="35"/>
    </location>
</feature>
<accession>Q6IH03</accession>
<feature type="compositionally biased region" description="Low complexity" evidence="1">
    <location>
        <begin position="21"/>
        <end position="30"/>
    </location>
</feature>
<gene>
    <name evidence="2" type="ORF">HDC03959</name>
</gene>
<dbReference type="EMBL" id="BK003613">
    <property type="protein sequence ID" value="DAA02311.1"/>
    <property type="molecule type" value="Genomic_DNA"/>
</dbReference>
<dbReference type="AlphaFoldDB" id="Q6IH03"/>